<dbReference type="InterPro" id="IPR011009">
    <property type="entry name" value="Kinase-like_dom_sf"/>
</dbReference>
<dbReference type="PANTHER" id="PTHR11102:SF160">
    <property type="entry name" value="ERAD-ASSOCIATED E3 UBIQUITIN-PROTEIN LIGASE COMPONENT HRD3"/>
    <property type="match status" value="1"/>
</dbReference>
<dbReference type="SMART" id="SM00671">
    <property type="entry name" value="SEL1"/>
    <property type="match status" value="13"/>
</dbReference>
<dbReference type="Pfam" id="PF08238">
    <property type="entry name" value="Sel1"/>
    <property type="match status" value="13"/>
</dbReference>
<dbReference type="Gene3D" id="1.10.510.10">
    <property type="entry name" value="Transferase(Phosphotransferase) domain 1"/>
    <property type="match status" value="1"/>
</dbReference>
<sequence>MNREQSKQEIYNLLKEQSIKATNPKLESIIQKISYSILMGNHNNPILKEKIKNKVIVINEYGTIFNLKFEVLYALCFDYNIIICDIKDVPQLISFFSINNDSIIYCNSEKIQAIISQQTTEQFLFHSQTEYDHLCIQKEISSFMRYITFSIRKSIYSADDKIKESFWKTNIETLFQLLIQIAYLNSKNDQKKFCIEEINEKVQDVDIKEDEFIELRCIGRGSSSEVYLIYHFIKERICALKIFFNSGNFEKLFEREHNNFLNLHHQCFPKYFGTVQLKSNKCLLIQYIQGNLLEKINEMNFTIKELIKILFKIMLIFDLIHYNKYIYRDLKPNNLIIDEDNNVFLIDFDRMIKLNSFEENEKFTNDFVSKFSAPELSSGSFSNKVDIYSLGMIIHFIISNQNMSEKSKYYAKLHNLYKKCIDNDESKRPNINALISEFYIDFFPMITGIKKMKDTYKDLFESKGIFAFEDNNHEINFYALAKYQNDSATQLDIGRIFYKADIVPFDINKAIHYFSLAANQNNVDAQFNLGLIYKEGKYVTRDIKKAIHYYSLAGNANDSESLYELGLIYDEGMYVSRDINKAIHYYTLAANLNDLASQYNLSILYYEGKYIKRDINKAIYYFTQAANQNYSNAQYNLGVIYDEGKHVTRDIKKAIHYYTLAAKQDNPKAQFNLANIYESGIDVVRDINEAIHYYTLAANQNYLKAQYNLACIYDSGLYVPRDINKAIYYYTLAANQNHCSAQINLGYIYYEGKIVPKDINKSLYYLSLAAGQKDACAQYDLASIYFKGKDVQRDINKSIYYFTLAANQNDRSAQLVLGKFYLDGKYVTKNIKKGIYHITLAANNGQNNAQFIIGFLYHQGKYVKQNIEKAIHYYKEASSFNNHYAKNNLGVLYKNGFNDEVLKKTGLAIEYFKESIRQKNDKIAMFNLSHIYLYDDLTVQQNIDEAIELLIKSSIENFNPSRYLLCIALIKKFGYSFENIKQKLDKHTDNINNLALIILKLINKNKLNENTIFKKQYQIFRKIDFLYNDDFNYFFSDDLKKQDETQNISSKIHLQDINSEFYLGFGNL</sequence>
<name>A0ABR2H5J7_9EUKA</name>
<comment type="caution">
    <text evidence="6">The sequence shown here is derived from an EMBL/GenBank/DDBJ whole genome shotgun (WGS) entry which is preliminary data.</text>
</comment>
<dbReference type="SUPFAM" id="SSF56112">
    <property type="entry name" value="Protein kinase-like (PK-like)"/>
    <property type="match status" value="1"/>
</dbReference>
<dbReference type="InterPro" id="IPR008271">
    <property type="entry name" value="Ser/Thr_kinase_AS"/>
</dbReference>
<evidence type="ECO:0000256" key="1">
    <source>
        <dbReference type="ARBA" id="ARBA00022741"/>
    </source>
</evidence>
<dbReference type="Proteomes" id="UP001470230">
    <property type="component" value="Unassembled WGS sequence"/>
</dbReference>
<comment type="similarity">
    <text evidence="3">Belongs to the sel-1 family.</text>
</comment>
<dbReference type="InterPro" id="IPR017441">
    <property type="entry name" value="Protein_kinase_ATP_BS"/>
</dbReference>
<dbReference type="EMBL" id="JAPFFF010000041">
    <property type="protein sequence ID" value="KAK8841514.1"/>
    <property type="molecule type" value="Genomic_DNA"/>
</dbReference>
<dbReference type="SUPFAM" id="SSF81901">
    <property type="entry name" value="HCP-like"/>
    <property type="match status" value="3"/>
</dbReference>
<keyword evidence="7" id="KW-1185">Reference proteome</keyword>
<dbReference type="PANTHER" id="PTHR11102">
    <property type="entry name" value="SEL-1-LIKE PROTEIN"/>
    <property type="match status" value="1"/>
</dbReference>
<dbReference type="InterPro" id="IPR011990">
    <property type="entry name" value="TPR-like_helical_dom_sf"/>
</dbReference>
<evidence type="ECO:0000259" key="5">
    <source>
        <dbReference type="PROSITE" id="PS50011"/>
    </source>
</evidence>
<evidence type="ECO:0000256" key="4">
    <source>
        <dbReference type="PROSITE-ProRule" id="PRU10141"/>
    </source>
</evidence>
<gene>
    <name evidence="6" type="ORF">M9Y10_027133</name>
</gene>
<dbReference type="InterPro" id="IPR050767">
    <property type="entry name" value="Sel1_AlgK"/>
</dbReference>
<dbReference type="PROSITE" id="PS50011">
    <property type="entry name" value="PROTEIN_KINASE_DOM"/>
    <property type="match status" value="1"/>
</dbReference>
<proteinExistence type="inferred from homology"/>
<evidence type="ECO:0000313" key="7">
    <source>
        <dbReference type="Proteomes" id="UP001470230"/>
    </source>
</evidence>
<reference evidence="6 7" key="1">
    <citation type="submission" date="2024-04" db="EMBL/GenBank/DDBJ databases">
        <title>Tritrichomonas musculus Genome.</title>
        <authorList>
            <person name="Alves-Ferreira E."/>
            <person name="Grigg M."/>
            <person name="Lorenzi H."/>
            <person name="Galac M."/>
        </authorList>
    </citation>
    <scope>NUCLEOTIDE SEQUENCE [LARGE SCALE GENOMIC DNA]</scope>
    <source>
        <strain evidence="6 7">EAF2021</strain>
    </source>
</reference>
<feature type="domain" description="Protein kinase" evidence="5">
    <location>
        <begin position="212"/>
        <end position="440"/>
    </location>
</feature>
<evidence type="ECO:0000256" key="3">
    <source>
        <dbReference type="ARBA" id="ARBA00038101"/>
    </source>
</evidence>
<dbReference type="PROSITE" id="PS00108">
    <property type="entry name" value="PROTEIN_KINASE_ST"/>
    <property type="match status" value="1"/>
</dbReference>
<keyword evidence="1 4" id="KW-0547">Nucleotide-binding</keyword>
<protein>
    <recommendedName>
        <fullName evidence="5">Protein kinase domain-containing protein</fullName>
    </recommendedName>
</protein>
<organism evidence="6 7">
    <name type="scientific">Tritrichomonas musculus</name>
    <dbReference type="NCBI Taxonomy" id="1915356"/>
    <lineage>
        <taxon>Eukaryota</taxon>
        <taxon>Metamonada</taxon>
        <taxon>Parabasalia</taxon>
        <taxon>Tritrichomonadida</taxon>
        <taxon>Tritrichomonadidae</taxon>
        <taxon>Tritrichomonas</taxon>
    </lineage>
</organism>
<dbReference type="CDD" id="cd00180">
    <property type="entry name" value="PKc"/>
    <property type="match status" value="1"/>
</dbReference>
<dbReference type="InterPro" id="IPR006597">
    <property type="entry name" value="Sel1-like"/>
</dbReference>
<dbReference type="Gene3D" id="1.25.40.10">
    <property type="entry name" value="Tetratricopeptide repeat domain"/>
    <property type="match status" value="4"/>
</dbReference>
<keyword evidence="2 4" id="KW-0067">ATP-binding</keyword>
<dbReference type="SMART" id="SM00220">
    <property type="entry name" value="S_TKc"/>
    <property type="match status" value="1"/>
</dbReference>
<evidence type="ECO:0000313" key="6">
    <source>
        <dbReference type="EMBL" id="KAK8841514.1"/>
    </source>
</evidence>
<feature type="binding site" evidence="4">
    <location>
        <position position="241"/>
    </location>
    <ligand>
        <name>ATP</name>
        <dbReference type="ChEBI" id="CHEBI:30616"/>
    </ligand>
</feature>
<accession>A0ABR2H5J7</accession>
<dbReference type="PROSITE" id="PS00107">
    <property type="entry name" value="PROTEIN_KINASE_ATP"/>
    <property type="match status" value="1"/>
</dbReference>
<dbReference type="InterPro" id="IPR000719">
    <property type="entry name" value="Prot_kinase_dom"/>
</dbReference>
<dbReference type="Pfam" id="PF00069">
    <property type="entry name" value="Pkinase"/>
    <property type="match status" value="1"/>
</dbReference>
<evidence type="ECO:0000256" key="2">
    <source>
        <dbReference type="ARBA" id="ARBA00022840"/>
    </source>
</evidence>